<feature type="transmembrane region" description="Helical" evidence="1">
    <location>
        <begin position="132"/>
        <end position="154"/>
    </location>
</feature>
<protein>
    <submittedName>
        <fullName evidence="2">Uncharacterized protein</fullName>
    </submittedName>
</protein>
<feature type="transmembrane region" description="Helical" evidence="1">
    <location>
        <begin position="7"/>
        <end position="27"/>
    </location>
</feature>
<evidence type="ECO:0000256" key="1">
    <source>
        <dbReference type="SAM" id="Phobius"/>
    </source>
</evidence>
<dbReference type="Proteomes" id="UP000228743">
    <property type="component" value="Unassembled WGS sequence"/>
</dbReference>
<name>A0A2M7VYQ2_9BACT</name>
<sequence>MAKPTRYAPLYCTILTIVTVIMALAAFYSHNPLWIVVGLLPAVIYEVYRTEEGAITKYSSILLLLILVLEIILVVFKINFDLAAFFGEESKYVGGYYLPLSDIKIFGPILTAILSVILFFRTAGIYTKWLSVVICLGSLTAVYIINPVFFQSILKVVTNGLLDRINLY</sequence>
<feature type="transmembrane region" description="Helical" evidence="1">
    <location>
        <begin position="100"/>
        <end position="120"/>
    </location>
</feature>
<keyword evidence="1" id="KW-0472">Membrane</keyword>
<keyword evidence="1" id="KW-0812">Transmembrane</keyword>
<keyword evidence="1" id="KW-1133">Transmembrane helix</keyword>
<organism evidence="2 3">
    <name type="scientific">Candidatus Falkowbacteria bacterium CG_4_10_14_0_2_um_filter_41_15</name>
    <dbReference type="NCBI Taxonomy" id="1974554"/>
    <lineage>
        <taxon>Bacteria</taxon>
        <taxon>Candidatus Falkowiibacteriota</taxon>
    </lineage>
</organism>
<feature type="transmembrane region" description="Helical" evidence="1">
    <location>
        <begin position="33"/>
        <end position="48"/>
    </location>
</feature>
<proteinExistence type="predicted"/>
<feature type="transmembrane region" description="Helical" evidence="1">
    <location>
        <begin position="60"/>
        <end position="80"/>
    </location>
</feature>
<gene>
    <name evidence="2" type="ORF">COX68_02115</name>
</gene>
<dbReference type="EMBL" id="PFPX01000054">
    <property type="protein sequence ID" value="PJA09722.1"/>
    <property type="molecule type" value="Genomic_DNA"/>
</dbReference>
<dbReference type="AlphaFoldDB" id="A0A2M7VYQ2"/>
<comment type="caution">
    <text evidence="2">The sequence shown here is derived from an EMBL/GenBank/DDBJ whole genome shotgun (WGS) entry which is preliminary data.</text>
</comment>
<accession>A0A2M7VYQ2</accession>
<evidence type="ECO:0000313" key="2">
    <source>
        <dbReference type="EMBL" id="PJA09722.1"/>
    </source>
</evidence>
<evidence type="ECO:0000313" key="3">
    <source>
        <dbReference type="Proteomes" id="UP000228743"/>
    </source>
</evidence>
<reference evidence="3" key="1">
    <citation type="submission" date="2017-09" db="EMBL/GenBank/DDBJ databases">
        <title>Depth-based differentiation of microbial function through sediment-hosted aquifers and enrichment of novel symbionts in the deep terrestrial subsurface.</title>
        <authorList>
            <person name="Probst A.J."/>
            <person name="Ladd B."/>
            <person name="Jarett J.K."/>
            <person name="Geller-Mcgrath D.E."/>
            <person name="Sieber C.M.K."/>
            <person name="Emerson J.B."/>
            <person name="Anantharaman K."/>
            <person name="Thomas B.C."/>
            <person name="Malmstrom R."/>
            <person name="Stieglmeier M."/>
            <person name="Klingl A."/>
            <person name="Woyke T."/>
            <person name="Ryan C.M."/>
            <person name="Banfield J.F."/>
        </authorList>
    </citation>
    <scope>NUCLEOTIDE SEQUENCE [LARGE SCALE GENOMIC DNA]</scope>
</reference>